<feature type="domain" description="N-acetyltransferase" evidence="1">
    <location>
        <begin position="1"/>
        <end position="143"/>
    </location>
</feature>
<dbReference type="CDD" id="cd04301">
    <property type="entry name" value="NAT_SF"/>
    <property type="match status" value="1"/>
</dbReference>
<reference evidence="2" key="1">
    <citation type="submission" date="2022-01" db="EMBL/GenBank/DDBJ databases">
        <title>Novel species in genus Dyadobacter.</title>
        <authorList>
            <person name="Ma C."/>
        </authorList>
    </citation>
    <scope>NUCLEOTIDE SEQUENCE</scope>
    <source>
        <strain evidence="2">CY357</strain>
    </source>
</reference>
<dbReference type="EC" id="2.3.1.-" evidence="2"/>
<dbReference type="EMBL" id="JAKFFV010000003">
    <property type="protein sequence ID" value="MCF2497500.1"/>
    <property type="molecule type" value="Genomic_DNA"/>
</dbReference>
<dbReference type="RefSeq" id="WP_235176937.1">
    <property type="nucleotide sequence ID" value="NZ_JAKFFV010000003.1"/>
</dbReference>
<dbReference type="PANTHER" id="PTHR47237">
    <property type="entry name" value="SLL0310 PROTEIN"/>
    <property type="match status" value="1"/>
</dbReference>
<accession>A0A9X1TRZ0</accession>
<dbReference type="InterPro" id="IPR000182">
    <property type="entry name" value="GNAT_dom"/>
</dbReference>
<comment type="caution">
    <text evidence="2">The sequence shown here is derived from an EMBL/GenBank/DDBJ whole genome shotgun (WGS) entry which is preliminary data.</text>
</comment>
<name>A0A9X1TRZ0_9BACT</name>
<organism evidence="2 3">
    <name type="scientific">Dyadobacter chenhuakuii</name>
    <dbReference type="NCBI Taxonomy" id="2909339"/>
    <lineage>
        <taxon>Bacteria</taxon>
        <taxon>Pseudomonadati</taxon>
        <taxon>Bacteroidota</taxon>
        <taxon>Cytophagia</taxon>
        <taxon>Cytophagales</taxon>
        <taxon>Spirosomataceae</taxon>
        <taxon>Dyadobacter</taxon>
    </lineage>
</organism>
<dbReference type="InterPro" id="IPR016181">
    <property type="entry name" value="Acyl_CoA_acyltransferase"/>
</dbReference>
<evidence type="ECO:0000313" key="3">
    <source>
        <dbReference type="Proteomes" id="UP001139411"/>
    </source>
</evidence>
<gene>
    <name evidence="2" type="ORF">L0661_04230</name>
</gene>
<dbReference type="InterPro" id="IPR052729">
    <property type="entry name" value="Acyl/Acetyltrans_Enzymes"/>
</dbReference>
<dbReference type="GO" id="GO:0016747">
    <property type="term" value="F:acyltransferase activity, transferring groups other than amino-acyl groups"/>
    <property type="evidence" value="ECO:0007669"/>
    <property type="project" value="InterPro"/>
</dbReference>
<keyword evidence="2" id="KW-0012">Acyltransferase</keyword>
<evidence type="ECO:0000313" key="2">
    <source>
        <dbReference type="EMBL" id="MCF2497500.1"/>
    </source>
</evidence>
<keyword evidence="2" id="KW-0808">Transferase</keyword>
<dbReference type="PROSITE" id="PS51186">
    <property type="entry name" value="GNAT"/>
    <property type="match status" value="1"/>
</dbReference>
<dbReference type="Gene3D" id="3.40.630.30">
    <property type="match status" value="1"/>
</dbReference>
<sequence length="266" mass="29513">MKSSEFLPADLAQLSALQPPDWGSLIPRFEYFISSPHCHPIKILEQGELVAIGTSILHADTAWLACVVVHAGHRKKGLGNAITEDLIANIDRTKFKTIYLDATEYGYPVYLKLGFEVETTYTHLRSTSNLQAASSSEFIVPFEAHYLPQVLAIDQHVSGEDRSGVLSDFIDSALLYVADNQVQGFYIPGWGDGPIMAISEAAGAALIKRRAQDESAAVLPSDHIFAINYLNELSFQHYKLSRRMFLGEKRNWQPTGIYNRISGQLG</sequence>
<dbReference type="PANTHER" id="PTHR47237:SF2">
    <property type="entry name" value="BLL4206 PROTEIN"/>
    <property type="match status" value="1"/>
</dbReference>
<dbReference type="SUPFAM" id="SSF55729">
    <property type="entry name" value="Acyl-CoA N-acyltransferases (Nat)"/>
    <property type="match status" value="1"/>
</dbReference>
<dbReference type="Gene3D" id="3.40.630.90">
    <property type="match status" value="1"/>
</dbReference>
<dbReference type="AlphaFoldDB" id="A0A9X1TRZ0"/>
<evidence type="ECO:0000259" key="1">
    <source>
        <dbReference type="PROSITE" id="PS51186"/>
    </source>
</evidence>
<dbReference type="Pfam" id="PF00583">
    <property type="entry name" value="Acetyltransf_1"/>
    <property type="match status" value="1"/>
</dbReference>
<protein>
    <submittedName>
        <fullName evidence="2">GNAT family N-acetyltransferase</fullName>
        <ecNumber evidence="2">2.3.1.-</ecNumber>
    </submittedName>
</protein>
<dbReference type="Proteomes" id="UP001139411">
    <property type="component" value="Unassembled WGS sequence"/>
</dbReference>
<proteinExistence type="predicted"/>